<dbReference type="SMART" id="SM00749">
    <property type="entry name" value="BON"/>
    <property type="match status" value="3"/>
</dbReference>
<evidence type="ECO:0000313" key="3">
    <source>
        <dbReference type="EMBL" id="KFX70791.1"/>
    </source>
</evidence>
<dbReference type="EMBL" id="AWSQ01000001">
    <property type="protein sequence ID" value="KFX70791.1"/>
    <property type="molecule type" value="Genomic_DNA"/>
</dbReference>
<protein>
    <submittedName>
        <fullName evidence="3">Transporter</fullName>
    </submittedName>
</protein>
<name>A0A0A1YNY0_9PSED</name>
<accession>A0A0A1YNY0</accession>
<dbReference type="eggNOG" id="COG2823">
    <property type="taxonomic scope" value="Bacteria"/>
</dbReference>
<dbReference type="Proteomes" id="UP000030063">
    <property type="component" value="Unassembled WGS sequence"/>
</dbReference>
<comment type="caution">
    <text evidence="3">The sequence shown here is derived from an EMBL/GenBank/DDBJ whole genome shotgun (WGS) entry which is preliminary data.</text>
</comment>
<evidence type="ECO:0000313" key="4">
    <source>
        <dbReference type="Proteomes" id="UP000030063"/>
    </source>
</evidence>
<dbReference type="InterPro" id="IPR051686">
    <property type="entry name" value="Lipoprotein_DolP"/>
</dbReference>
<gene>
    <name evidence="3" type="ORF">TMS3_0102290</name>
</gene>
<feature type="signal peptide" evidence="1">
    <location>
        <begin position="1"/>
        <end position="26"/>
    </location>
</feature>
<dbReference type="PANTHER" id="PTHR34606:SF15">
    <property type="entry name" value="BON DOMAIN-CONTAINING PROTEIN"/>
    <property type="match status" value="1"/>
</dbReference>
<dbReference type="InterPro" id="IPR014004">
    <property type="entry name" value="Transpt-assoc_nodulatn_dom_bac"/>
</dbReference>
<dbReference type="InterPro" id="IPR007055">
    <property type="entry name" value="BON_dom"/>
</dbReference>
<feature type="domain" description="BON" evidence="2">
    <location>
        <begin position="121"/>
        <end position="189"/>
    </location>
</feature>
<organism evidence="3 4">
    <name type="scientific">Pseudomonas taeanensis MS-3</name>
    <dbReference type="NCBI Taxonomy" id="1395571"/>
    <lineage>
        <taxon>Bacteria</taxon>
        <taxon>Pseudomonadati</taxon>
        <taxon>Pseudomonadota</taxon>
        <taxon>Gammaproteobacteria</taxon>
        <taxon>Pseudomonadales</taxon>
        <taxon>Pseudomonadaceae</taxon>
        <taxon>Pseudomonas</taxon>
    </lineage>
</organism>
<sequence>MNHLKTLALATATASVIALTPMSTFAAEGDMSRELSEARQEGSIWTAITLNRHLNPFKIDVDVENGSAKLTGSVETDVERDLAEQLALGIEGVNKVDNQLKVDAKAERKGESESSLAQRFDDATLVATVKSKLLWNSNTEGLDIDVDAKHGVVTLTGSAQTPAAKELAGRLARNTKGVCEVQNNLSISTADSTAAKAQNAADDAGAAISDAWITSKVKSSYLYSRNLDGLNISVDTKNGMVSLSGKVQSNAEKQLAIETARNIRGVRGVDADTLRVEG</sequence>
<feature type="chain" id="PRO_5001984424" evidence="1">
    <location>
        <begin position="27"/>
        <end position="278"/>
    </location>
</feature>
<dbReference type="PROSITE" id="PS50914">
    <property type="entry name" value="BON"/>
    <property type="match status" value="3"/>
</dbReference>
<dbReference type="Pfam" id="PF04972">
    <property type="entry name" value="BON"/>
    <property type="match status" value="3"/>
</dbReference>
<dbReference type="OrthoDB" id="8910395at2"/>
<feature type="domain" description="BON" evidence="2">
    <location>
        <begin position="209"/>
        <end position="278"/>
    </location>
</feature>
<dbReference type="PANTHER" id="PTHR34606">
    <property type="entry name" value="BON DOMAIN-CONTAINING PROTEIN"/>
    <property type="match status" value="1"/>
</dbReference>
<dbReference type="AlphaFoldDB" id="A0A0A1YNY0"/>
<dbReference type="RefSeq" id="WP_025163613.1">
    <property type="nucleotide sequence ID" value="NZ_AWSQ01000001.1"/>
</dbReference>
<reference evidence="3 4" key="1">
    <citation type="journal article" date="2014" name="Genome Announc.">
        <title>Draft Genome Sequence of Petroleum Oil-Degrading Marine Bacterium Pseudomonas taeanensis Strain MS-3, Isolated from a Crude Oil-Contaminated Seashore.</title>
        <authorList>
            <person name="Lee S.Y."/>
            <person name="Kim S.H."/>
            <person name="Lee D.G."/>
            <person name="Shin S."/>
            <person name="Yun S.H."/>
            <person name="Choi C.W."/>
            <person name="Chung Y.H."/>
            <person name="Choi J.S."/>
            <person name="Kahng H.Y."/>
            <person name="Kim S.I."/>
        </authorList>
    </citation>
    <scope>NUCLEOTIDE SEQUENCE [LARGE SCALE GENOMIC DNA]</scope>
    <source>
        <strain evidence="3 4">MS-3</strain>
    </source>
</reference>
<dbReference type="STRING" id="1395571.TMS3_0102290"/>
<feature type="domain" description="BON" evidence="2">
    <location>
        <begin position="36"/>
        <end position="104"/>
    </location>
</feature>
<proteinExistence type="predicted"/>
<keyword evidence="1" id="KW-0732">Signal</keyword>
<dbReference type="Gene3D" id="3.30.1340.30">
    <property type="match status" value="3"/>
</dbReference>
<evidence type="ECO:0000256" key="1">
    <source>
        <dbReference type="SAM" id="SignalP"/>
    </source>
</evidence>
<evidence type="ECO:0000259" key="2">
    <source>
        <dbReference type="PROSITE" id="PS50914"/>
    </source>
</evidence>
<keyword evidence="4" id="KW-1185">Reference proteome</keyword>